<sequence>MNPSIADAQDDDPTCKRERLLSVDLGYSRYLKGNVLDWRATKPRDLPNQINQACSPDNLPSIVEMAEEAEIVVIAHGNMHQRYVPIIDRTIEALRRVGKPLFVLGRNVTGHPKHILRMPVELNLEPFY</sequence>
<evidence type="ECO:0000313" key="2">
    <source>
        <dbReference type="Proteomes" id="UP001165279"/>
    </source>
</evidence>
<dbReference type="EMBL" id="JAKOEM010000054">
    <property type="protein sequence ID" value="MCG6560825.1"/>
    <property type="molecule type" value="Genomic_DNA"/>
</dbReference>
<keyword evidence="2" id="KW-1185">Reference proteome</keyword>
<proteinExistence type="predicted"/>
<organism evidence="1 2">
    <name type="scientific">Ruegeria alba</name>
    <dbReference type="NCBI Taxonomy" id="2916756"/>
    <lineage>
        <taxon>Bacteria</taxon>
        <taxon>Pseudomonadati</taxon>
        <taxon>Pseudomonadota</taxon>
        <taxon>Alphaproteobacteria</taxon>
        <taxon>Rhodobacterales</taxon>
        <taxon>Roseobacteraceae</taxon>
        <taxon>Ruegeria</taxon>
    </lineage>
</organism>
<protein>
    <submittedName>
        <fullName evidence="1">DUF1643 domain-containing protein</fullName>
    </submittedName>
</protein>
<comment type="caution">
    <text evidence="1">The sequence shown here is derived from an EMBL/GenBank/DDBJ whole genome shotgun (WGS) entry which is preliminary data.</text>
</comment>
<evidence type="ECO:0000313" key="1">
    <source>
        <dbReference type="EMBL" id="MCG6560825.1"/>
    </source>
</evidence>
<dbReference type="InterPro" id="IPR012441">
    <property type="entry name" value="DUF1643"/>
</dbReference>
<reference evidence="1" key="1">
    <citation type="submission" date="2022-02" db="EMBL/GenBank/DDBJ databases">
        <title>The genome sequence of Ruegeria sp. 1NDH52C.</title>
        <authorList>
            <person name="Du J."/>
        </authorList>
    </citation>
    <scope>NUCLEOTIDE SEQUENCE</scope>
    <source>
        <strain evidence="1">1NDH52C</strain>
    </source>
</reference>
<dbReference type="Pfam" id="PF07799">
    <property type="entry name" value="DUF1643"/>
    <property type="match status" value="1"/>
</dbReference>
<accession>A0ABS9P2X2</accession>
<name>A0ABS9P2X2_9RHOB</name>
<gene>
    <name evidence="1" type="ORF">MB818_21715</name>
</gene>
<dbReference type="Proteomes" id="UP001165279">
    <property type="component" value="Unassembled WGS sequence"/>
</dbReference>